<dbReference type="AlphaFoldDB" id="A0A8T2ZRE0"/>
<name>A0A8T2ZRE0_POPDE</name>
<sequence length="76" mass="8810">HCVTWDVPTDIGRLYVSETDRFSQTCREYLFESSIVINTGLSWRGHLVSARMKLQKPVLQQNEDLTIDGFGWYMGL</sequence>
<keyword evidence="2" id="KW-1185">Reference proteome</keyword>
<dbReference type="Proteomes" id="UP000807159">
    <property type="component" value="Chromosome 1"/>
</dbReference>
<dbReference type="EMBL" id="JACEGQ020000001">
    <property type="protein sequence ID" value="KAH8519966.1"/>
    <property type="molecule type" value="Genomic_DNA"/>
</dbReference>
<organism evidence="1 2">
    <name type="scientific">Populus deltoides</name>
    <name type="common">Eastern poplar</name>
    <name type="synonym">Eastern cottonwood</name>
    <dbReference type="NCBI Taxonomy" id="3696"/>
    <lineage>
        <taxon>Eukaryota</taxon>
        <taxon>Viridiplantae</taxon>
        <taxon>Streptophyta</taxon>
        <taxon>Embryophyta</taxon>
        <taxon>Tracheophyta</taxon>
        <taxon>Spermatophyta</taxon>
        <taxon>Magnoliopsida</taxon>
        <taxon>eudicotyledons</taxon>
        <taxon>Gunneridae</taxon>
        <taxon>Pentapetalae</taxon>
        <taxon>rosids</taxon>
        <taxon>fabids</taxon>
        <taxon>Malpighiales</taxon>
        <taxon>Salicaceae</taxon>
        <taxon>Saliceae</taxon>
        <taxon>Populus</taxon>
    </lineage>
</organism>
<comment type="caution">
    <text evidence="1">The sequence shown here is derived from an EMBL/GenBank/DDBJ whole genome shotgun (WGS) entry which is preliminary data.</text>
</comment>
<accession>A0A8T2ZRE0</accession>
<protein>
    <submittedName>
        <fullName evidence="1">Uncharacterized protein</fullName>
    </submittedName>
</protein>
<feature type="non-terminal residue" evidence="1">
    <location>
        <position position="76"/>
    </location>
</feature>
<gene>
    <name evidence="1" type="ORF">H0E87_001421</name>
</gene>
<evidence type="ECO:0000313" key="2">
    <source>
        <dbReference type="Proteomes" id="UP000807159"/>
    </source>
</evidence>
<reference evidence="1" key="1">
    <citation type="journal article" date="2021" name="J. Hered.">
        <title>Genome Assembly of Salicaceae Populus deltoides (Eastern Cottonwood) I-69 Based on Nanopore Sequencing and Hi-C Technologies.</title>
        <authorList>
            <person name="Bai S."/>
            <person name="Wu H."/>
            <person name="Zhang J."/>
            <person name="Pan Z."/>
            <person name="Zhao W."/>
            <person name="Li Z."/>
            <person name="Tong C."/>
        </authorList>
    </citation>
    <scope>NUCLEOTIDE SEQUENCE</scope>
    <source>
        <tissue evidence="1">Leaf</tissue>
    </source>
</reference>
<evidence type="ECO:0000313" key="1">
    <source>
        <dbReference type="EMBL" id="KAH8519966.1"/>
    </source>
</evidence>
<proteinExistence type="predicted"/>